<dbReference type="GO" id="GO:0005762">
    <property type="term" value="C:mitochondrial large ribosomal subunit"/>
    <property type="evidence" value="ECO:0007669"/>
    <property type="project" value="TreeGrafter"/>
</dbReference>
<dbReference type="InterPro" id="IPR015797">
    <property type="entry name" value="NUDIX_hydrolase-like_dom_sf"/>
</dbReference>
<dbReference type="Gene3D" id="3.90.79.10">
    <property type="entry name" value="Nucleoside Triphosphate Pyrophosphohydrolase"/>
    <property type="match status" value="1"/>
</dbReference>
<dbReference type="AlphaFoldDB" id="A0AAJ7E0Z2"/>
<dbReference type="GeneID" id="105366818"/>
<dbReference type="CTD" id="26589"/>
<dbReference type="KEGG" id="csol:105366818"/>
<reference evidence="2" key="1">
    <citation type="submission" date="2025-08" db="UniProtKB">
        <authorList>
            <consortium name="RefSeq"/>
        </authorList>
    </citation>
    <scope>IDENTIFICATION</scope>
</reference>
<protein>
    <submittedName>
        <fullName evidence="2">Uncharacterized protein LOC105366818</fullName>
    </submittedName>
</protein>
<organism evidence="1 2">
    <name type="scientific">Ceratosolen solmsi marchali</name>
    <dbReference type="NCBI Taxonomy" id="326594"/>
    <lineage>
        <taxon>Eukaryota</taxon>
        <taxon>Metazoa</taxon>
        <taxon>Ecdysozoa</taxon>
        <taxon>Arthropoda</taxon>
        <taxon>Hexapoda</taxon>
        <taxon>Insecta</taxon>
        <taxon>Pterygota</taxon>
        <taxon>Neoptera</taxon>
        <taxon>Endopterygota</taxon>
        <taxon>Hymenoptera</taxon>
        <taxon>Apocrita</taxon>
        <taxon>Proctotrupomorpha</taxon>
        <taxon>Chalcidoidea</taxon>
        <taxon>Agaonidae</taxon>
        <taxon>Agaoninae</taxon>
        <taxon>Ceratosolen</taxon>
    </lineage>
</organism>
<dbReference type="Proteomes" id="UP000695007">
    <property type="component" value="Unplaced"/>
</dbReference>
<dbReference type="PANTHER" id="PTHR13124:SF12">
    <property type="entry name" value="LARGE RIBOSOMAL SUBUNIT PROTEIN ML46"/>
    <property type="match status" value="1"/>
</dbReference>
<evidence type="ECO:0000313" key="1">
    <source>
        <dbReference type="Proteomes" id="UP000695007"/>
    </source>
</evidence>
<name>A0AAJ7E0Z2_9HYME</name>
<gene>
    <name evidence="2" type="primary">LOC105366818</name>
</gene>
<keyword evidence="1" id="KW-1185">Reference proteome</keyword>
<dbReference type="PANTHER" id="PTHR13124">
    <property type="entry name" value="39S RIBOSOMAL PROTEIN L46, MITOCHONDRIAL PRECURSOR-RELATED"/>
    <property type="match status" value="1"/>
</dbReference>
<proteinExistence type="predicted"/>
<accession>A0AAJ7E0Z2</accession>
<dbReference type="InterPro" id="IPR040008">
    <property type="entry name" value="Ribosomal_mL46"/>
</dbReference>
<dbReference type="RefSeq" id="XP_011503686.1">
    <property type="nucleotide sequence ID" value="XM_011505384.1"/>
</dbReference>
<dbReference type="SUPFAM" id="SSF55811">
    <property type="entry name" value="Nudix"/>
    <property type="match status" value="1"/>
</dbReference>
<sequence>MSYPRRKQDETLFFVTKQTTASNTKEWLLPKDVIYKGETIKQGLKRILSCNCGDNFIAFIYGNSPVGFSTHYSDRYEEQKNICDHNIFYFLARYISGHVRDNTEYQWLNIQELEQILPKSTYTQLSYVFQISQ</sequence>
<evidence type="ECO:0000313" key="2">
    <source>
        <dbReference type="RefSeq" id="XP_011503686.1"/>
    </source>
</evidence>
<dbReference type="GO" id="GO:0003735">
    <property type="term" value="F:structural constituent of ribosome"/>
    <property type="evidence" value="ECO:0007669"/>
    <property type="project" value="InterPro"/>
</dbReference>